<dbReference type="InterPro" id="IPR013922">
    <property type="entry name" value="Cyclin_PHO80-like"/>
</dbReference>
<feature type="domain" description="Cyclin-like" evidence="3">
    <location>
        <begin position="52"/>
        <end position="140"/>
    </location>
</feature>
<dbReference type="EMBL" id="LT598465">
    <property type="protein sequence ID" value="SCU92566.1"/>
    <property type="molecule type" value="Genomic_DNA"/>
</dbReference>
<dbReference type="PANTHER" id="PTHR15615">
    <property type="match status" value="1"/>
</dbReference>
<dbReference type="InterPro" id="IPR036915">
    <property type="entry name" value="Cyclin-like_sf"/>
</dbReference>
<evidence type="ECO:0000256" key="2">
    <source>
        <dbReference type="SAM" id="MobiDB-lite"/>
    </source>
</evidence>
<feature type="region of interest" description="Disordered" evidence="2">
    <location>
        <begin position="259"/>
        <end position="278"/>
    </location>
</feature>
<reference evidence="4 5" key="1">
    <citation type="submission" date="2016-03" db="EMBL/GenBank/DDBJ databases">
        <authorList>
            <person name="Devillers H."/>
        </authorList>
    </citation>
    <scope>NUCLEOTIDE SEQUENCE [LARGE SCALE GENOMIC DNA]</scope>
    <source>
        <strain evidence="4">CBS 11717</strain>
    </source>
</reference>
<keyword evidence="1" id="KW-0195">Cyclin</keyword>
<dbReference type="GO" id="GO:0000307">
    <property type="term" value="C:cyclin-dependent protein kinase holoenzyme complex"/>
    <property type="evidence" value="ECO:0007669"/>
    <property type="project" value="TreeGrafter"/>
</dbReference>
<dbReference type="Gene3D" id="1.10.472.10">
    <property type="entry name" value="Cyclin-like"/>
    <property type="match status" value="1"/>
</dbReference>
<name>A0A1G4JPP6_9SACH</name>
<dbReference type="PIRSF" id="PIRSF016511">
    <property type="entry name" value="Cyclin_Pcl"/>
    <property type="match status" value="1"/>
</dbReference>
<sequence length="320" mass="35669">MSDYEALLQFNRERVSLEMVNFLAATTSSIIQTKESSSDVQATFKRTPRLVDFIKGLVSQSNVQTPTLMSTAVYLARLRAIIPGSVYGIESTRHRIFLGCLIIAAKSLNDSSPLNKHWASYTGGLLDVRDVNTIERELLEYFDWNLQITTRDLLTCLAPFLQPIKEQLVFQKQQSLIFNPALSDYFGIKTKPEAHSRSSSNMSIPSLASTATLSSISSMESRRTPLLANTSRTMQCIAEETSEHEIQNRTKPQLISSALDSHGKNASDSSLKVAGSKRAPDRLTRPIILKTGLSKPVHETHITTTTKKFGLRSNWTSIFK</sequence>
<dbReference type="GO" id="GO:0016538">
    <property type="term" value="F:cyclin-dependent protein serine/threonine kinase regulator activity"/>
    <property type="evidence" value="ECO:0007669"/>
    <property type="project" value="TreeGrafter"/>
</dbReference>
<dbReference type="SMART" id="SM00385">
    <property type="entry name" value="CYCLIN"/>
    <property type="match status" value="1"/>
</dbReference>
<evidence type="ECO:0000259" key="3">
    <source>
        <dbReference type="SMART" id="SM00385"/>
    </source>
</evidence>
<dbReference type="STRING" id="1230905.A0A1G4JPP6"/>
<feature type="compositionally biased region" description="Polar residues" evidence="2">
    <location>
        <begin position="259"/>
        <end position="270"/>
    </location>
</feature>
<evidence type="ECO:0000313" key="4">
    <source>
        <dbReference type="EMBL" id="SCU92566.1"/>
    </source>
</evidence>
<evidence type="ECO:0000313" key="5">
    <source>
        <dbReference type="Proteomes" id="UP000191024"/>
    </source>
</evidence>
<dbReference type="PANTHER" id="PTHR15615:SF10">
    <property type="entry name" value="PHO85 CYCLIN-2-RELATED"/>
    <property type="match status" value="1"/>
</dbReference>
<evidence type="ECO:0000256" key="1">
    <source>
        <dbReference type="RuleBase" id="RU000383"/>
    </source>
</evidence>
<dbReference type="InterPro" id="IPR013763">
    <property type="entry name" value="Cyclin-like_dom"/>
</dbReference>
<gene>
    <name evidence="4" type="ORF">LAMI_0E11056G</name>
</gene>
<dbReference type="GO" id="GO:0051726">
    <property type="term" value="P:regulation of cell cycle"/>
    <property type="evidence" value="ECO:0007669"/>
    <property type="project" value="InterPro"/>
</dbReference>
<dbReference type="InterPro" id="IPR006671">
    <property type="entry name" value="Cyclin_N"/>
</dbReference>
<accession>A0A1G4JPP6</accession>
<dbReference type="GO" id="GO:0005634">
    <property type="term" value="C:nucleus"/>
    <property type="evidence" value="ECO:0007669"/>
    <property type="project" value="TreeGrafter"/>
</dbReference>
<dbReference type="Proteomes" id="UP000191024">
    <property type="component" value="Chromosome E"/>
</dbReference>
<dbReference type="CDD" id="cd20557">
    <property type="entry name" value="CYCLIN_ScPCL1-like"/>
    <property type="match status" value="1"/>
</dbReference>
<protein>
    <submittedName>
        <fullName evidence="4">LAMI_0E11056g1_1</fullName>
    </submittedName>
</protein>
<dbReference type="AlphaFoldDB" id="A0A1G4JPP6"/>
<dbReference type="Pfam" id="PF00134">
    <property type="entry name" value="Cyclin_N"/>
    <property type="match status" value="1"/>
</dbReference>
<dbReference type="OrthoDB" id="10250320at2759"/>
<organism evidence="4 5">
    <name type="scientific">Lachancea mirantina</name>
    <dbReference type="NCBI Taxonomy" id="1230905"/>
    <lineage>
        <taxon>Eukaryota</taxon>
        <taxon>Fungi</taxon>
        <taxon>Dikarya</taxon>
        <taxon>Ascomycota</taxon>
        <taxon>Saccharomycotina</taxon>
        <taxon>Saccharomycetes</taxon>
        <taxon>Saccharomycetales</taxon>
        <taxon>Saccharomycetaceae</taxon>
        <taxon>Lachancea</taxon>
    </lineage>
</organism>
<dbReference type="GO" id="GO:0019901">
    <property type="term" value="F:protein kinase binding"/>
    <property type="evidence" value="ECO:0007669"/>
    <property type="project" value="InterPro"/>
</dbReference>
<dbReference type="InterPro" id="IPR012104">
    <property type="entry name" value="PHO85_cyclin_1/2/9"/>
</dbReference>
<keyword evidence="5" id="KW-1185">Reference proteome</keyword>
<comment type="similarity">
    <text evidence="1">Belongs to the cyclin family.</text>
</comment>
<dbReference type="SUPFAM" id="SSF47954">
    <property type="entry name" value="Cyclin-like"/>
    <property type="match status" value="1"/>
</dbReference>
<proteinExistence type="inferred from homology"/>